<dbReference type="RefSeq" id="WP_053840274.1">
    <property type="nucleotide sequence ID" value="NZ_CP076250.1"/>
</dbReference>
<name>A0A0K2ZQY7_9XANT</name>
<dbReference type="Proteomes" id="UP000041247">
    <property type="component" value="Unassembled WGS sequence"/>
</dbReference>
<evidence type="ECO:0000313" key="4">
    <source>
        <dbReference type="Proteomes" id="UP000041247"/>
    </source>
</evidence>
<feature type="domain" description="EF-hand" evidence="1">
    <location>
        <begin position="42"/>
        <end position="67"/>
    </location>
</feature>
<gene>
    <name evidence="3" type="ORF">A6R73_13360</name>
    <name evidence="2" type="ORF">XTPLMG728_1004</name>
</gene>
<dbReference type="EMBL" id="CXOK01000026">
    <property type="protein sequence ID" value="CTP85785.1"/>
    <property type="molecule type" value="Genomic_DNA"/>
</dbReference>
<evidence type="ECO:0000313" key="3">
    <source>
        <dbReference type="EMBL" id="OAX56498.1"/>
    </source>
</evidence>
<proteinExistence type="predicted"/>
<sequence>MILSGRFTRRRKVLLAVVILVLAWVGYAWYAGIAITQGIEQRDMDWNGDGQVSRSEIAQAFYAVGVTRTQDGPRQCSTFYWRNSGAQIRVDCRTSFVPAGTQAPATKTP</sequence>
<evidence type="ECO:0000259" key="1">
    <source>
        <dbReference type="PROSITE" id="PS50222"/>
    </source>
</evidence>
<evidence type="ECO:0000313" key="2">
    <source>
        <dbReference type="EMBL" id="CTP85785.1"/>
    </source>
</evidence>
<dbReference type="EMBL" id="LWSU01000069">
    <property type="protein sequence ID" value="OAX56498.1"/>
    <property type="molecule type" value="Genomic_DNA"/>
</dbReference>
<dbReference type="Proteomes" id="UP000093858">
    <property type="component" value="Unassembled WGS sequence"/>
</dbReference>
<reference evidence="2 4" key="1">
    <citation type="submission" date="2015-07" db="EMBL/GenBank/DDBJ databases">
        <authorList>
            <person name="Noorani M."/>
        </authorList>
    </citation>
    <scope>NUCLEOTIDE SEQUENCE [LARGE SCALE GENOMIC DNA]</scope>
    <source>
        <strain evidence="2">LMG728</strain>
    </source>
</reference>
<evidence type="ECO:0000313" key="5">
    <source>
        <dbReference type="Proteomes" id="UP000093858"/>
    </source>
</evidence>
<dbReference type="PROSITE" id="PS50222">
    <property type="entry name" value="EF_HAND_2"/>
    <property type="match status" value="1"/>
</dbReference>
<protein>
    <recommendedName>
        <fullName evidence="1">EF-hand domain-containing protein</fullName>
    </recommendedName>
</protein>
<dbReference type="GO" id="GO:0005509">
    <property type="term" value="F:calcium ion binding"/>
    <property type="evidence" value="ECO:0007669"/>
    <property type="project" value="InterPro"/>
</dbReference>
<organism evidence="2 4">
    <name type="scientific">Xanthomonas graminis pv. poae</name>
    <dbReference type="NCBI Taxonomy" id="227946"/>
    <lineage>
        <taxon>Bacteria</taxon>
        <taxon>Pseudomonadati</taxon>
        <taxon>Pseudomonadota</taxon>
        <taxon>Gammaproteobacteria</taxon>
        <taxon>Lysobacterales</taxon>
        <taxon>Lysobacteraceae</taxon>
        <taxon>Xanthomonas</taxon>
        <taxon>Xanthomonas translucens group</taxon>
        <taxon>Xanthomonas graminis</taxon>
    </lineage>
</organism>
<reference evidence="3 5" key="2">
    <citation type="submission" date="2016-04" db="EMBL/GenBank/DDBJ databases">
        <title>Xanthomonas translucens phylogeny.</title>
        <authorList>
            <person name="Langlois P."/>
        </authorList>
    </citation>
    <scope>NUCLEOTIDE SEQUENCE [LARGE SCALE GENOMIC DNA]</scope>
    <source>
        <strain evidence="3 5">B99</strain>
    </source>
</reference>
<dbReference type="InterPro" id="IPR002048">
    <property type="entry name" value="EF_hand_dom"/>
</dbReference>
<dbReference type="AlphaFoldDB" id="A0A0K2ZQY7"/>
<accession>A0A0K2ZQY7</accession>